<keyword evidence="2" id="KW-1185">Reference proteome</keyword>
<comment type="caution">
    <text evidence="1">The sequence shown here is derived from an EMBL/GenBank/DDBJ whole genome shotgun (WGS) entry which is preliminary data.</text>
</comment>
<evidence type="ECO:0000313" key="1">
    <source>
        <dbReference type="EMBL" id="CAF9918176.1"/>
    </source>
</evidence>
<dbReference type="InterPro" id="IPR011990">
    <property type="entry name" value="TPR-like_helical_dom_sf"/>
</dbReference>
<name>A0A8H3F2P7_9LECA</name>
<dbReference type="Proteomes" id="UP000664169">
    <property type="component" value="Unassembled WGS sequence"/>
</dbReference>
<accession>A0A8H3F2P7</accession>
<proteinExistence type="predicted"/>
<protein>
    <submittedName>
        <fullName evidence="1">Uncharacterized protein</fullName>
    </submittedName>
</protein>
<dbReference type="AlphaFoldDB" id="A0A8H3F2P7"/>
<dbReference type="EMBL" id="CAJPDQ010000013">
    <property type="protein sequence ID" value="CAF9918176.1"/>
    <property type="molecule type" value="Genomic_DNA"/>
</dbReference>
<evidence type="ECO:0000313" key="2">
    <source>
        <dbReference type="Proteomes" id="UP000664169"/>
    </source>
</evidence>
<sequence length="445" mass="49809">MTQARSLKRFLAIASLLHPSHVPLGYFRSYGRATPSPKWLEIFHHHGRWSESRYLELLESLKEDCMIQIHNGKGSLSITPIGVQHISELCKTRYYDLVKEASAVVLTHLATMGKGNFSHSVSDQHILECLDHVGSQSSGMDEYYIPVHPVTDLKHVLITAQLLVNHDRLLDAERFYSHAIQLAKSDLRHHHWRLVFAVEKLVRIHLDRDAPSKAEQFLDDMWRLLRMKLGPFHLATLAIVETMAIHQCSLEKFAAGEQLFRLILNTRPAGYKQNSSDPEITGDIAGELLDQSSLRKVCVVTETPTLPSEPDQPAAHLPLLWRKWDHDSDTPSMAITLLSAERNLGLALVAQSRNTEAWEVLTGSTRSAIVWLSSIPKIAISCIEALSICASWKGLDRDALKLCSEAHTLAVSYLGPGHSLTGEIYISLSIALQLSFRKRAKTPAA</sequence>
<organism evidence="1 2">
    <name type="scientific">Gomphillus americanus</name>
    <dbReference type="NCBI Taxonomy" id="1940652"/>
    <lineage>
        <taxon>Eukaryota</taxon>
        <taxon>Fungi</taxon>
        <taxon>Dikarya</taxon>
        <taxon>Ascomycota</taxon>
        <taxon>Pezizomycotina</taxon>
        <taxon>Lecanoromycetes</taxon>
        <taxon>OSLEUM clade</taxon>
        <taxon>Ostropomycetidae</taxon>
        <taxon>Ostropales</taxon>
        <taxon>Graphidaceae</taxon>
        <taxon>Gomphilloideae</taxon>
        <taxon>Gomphillus</taxon>
    </lineage>
</organism>
<dbReference type="Gene3D" id="1.25.40.10">
    <property type="entry name" value="Tetratricopeptide repeat domain"/>
    <property type="match status" value="1"/>
</dbReference>
<reference evidence="1" key="1">
    <citation type="submission" date="2021-03" db="EMBL/GenBank/DDBJ databases">
        <authorList>
            <person name="Tagirdzhanova G."/>
        </authorList>
    </citation>
    <scope>NUCLEOTIDE SEQUENCE</scope>
</reference>
<gene>
    <name evidence="1" type="ORF">GOMPHAMPRED_001442</name>
</gene>